<reference evidence="2 3" key="1">
    <citation type="submission" date="2019-03" db="EMBL/GenBank/DDBJ databases">
        <title>Genomic Encyclopedia of Type Strains, Phase IV (KMG-IV): sequencing the most valuable type-strain genomes for metagenomic binning, comparative biology and taxonomic classification.</title>
        <authorList>
            <person name="Goeker M."/>
        </authorList>
    </citation>
    <scope>NUCLEOTIDE SEQUENCE [LARGE SCALE GENOMIC DNA]</scope>
    <source>
        <strain evidence="2 3">DSM 45361</strain>
    </source>
</reference>
<feature type="transmembrane region" description="Helical" evidence="1">
    <location>
        <begin position="87"/>
        <end position="108"/>
    </location>
</feature>
<proteinExistence type="predicted"/>
<evidence type="ECO:0000313" key="3">
    <source>
        <dbReference type="Proteomes" id="UP000295444"/>
    </source>
</evidence>
<keyword evidence="3" id="KW-1185">Reference proteome</keyword>
<name>A0A4R6SB55_LABRH</name>
<gene>
    <name evidence="2" type="ORF">EV186_10391</name>
</gene>
<dbReference type="Proteomes" id="UP000295444">
    <property type="component" value="Unassembled WGS sequence"/>
</dbReference>
<protein>
    <submittedName>
        <fullName evidence="2">Uncharacterized protein</fullName>
    </submittedName>
</protein>
<keyword evidence="1" id="KW-1133">Transmembrane helix</keyword>
<organism evidence="2 3">
    <name type="scientific">Labedaea rhizosphaerae</name>
    <dbReference type="NCBI Taxonomy" id="598644"/>
    <lineage>
        <taxon>Bacteria</taxon>
        <taxon>Bacillati</taxon>
        <taxon>Actinomycetota</taxon>
        <taxon>Actinomycetes</taxon>
        <taxon>Pseudonocardiales</taxon>
        <taxon>Pseudonocardiaceae</taxon>
        <taxon>Labedaea</taxon>
    </lineage>
</organism>
<keyword evidence="1" id="KW-0812">Transmembrane</keyword>
<sequence>MRMTAGTLAVVLFLVMLYLFFGNPQLSFKDNPATVSCGSVAGAGWPSDEWLDTANVHHVTDTLPSSGVASEAVPGILRDCDQRRTTFVGFMALLAVPTVLLGALAVWLPRKGGPAEPKVRKEFTSD</sequence>
<dbReference type="EMBL" id="SNXZ01000003">
    <property type="protein sequence ID" value="TDP97131.1"/>
    <property type="molecule type" value="Genomic_DNA"/>
</dbReference>
<comment type="caution">
    <text evidence="2">The sequence shown here is derived from an EMBL/GenBank/DDBJ whole genome shotgun (WGS) entry which is preliminary data.</text>
</comment>
<keyword evidence="1" id="KW-0472">Membrane</keyword>
<dbReference type="AlphaFoldDB" id="A0A4R6SB55"/>
<evidence type="ECO:0000313" key="2">
    <source>
        <dbReference type="EMBL" id="TDP97131.1"/>
    </source>
</evidence>
<evidence type="ECO:0000256" key="1">
    <source>
        <dbReference type="SAM" id="Phobius"/>
    </source>
</evidence>
<accession>A0A4R6SB55</accession>